<accession>A0A6I3RZ78</accession>
<comment type="caution">
    <text evidence="1">The sequence shown here is derived from an EMBL/GenBank/DDBJ whole genome shotgun (WGS) entry which is preliminary data.</text>
</comment>
<protein>
    <submittedName>
        <fullName evidence="1">Uncharacterized protein</fullName>
    </submittedName>
</protein>
<dbReference type="Proteomes" id="UP000462362">
    <property type="component" value="Unassembled WGS sequence"/>
</dbReference>
<sequence>MSLKQNNNELSRLVGAAIAVLIALPIAAWVGSFIGDSYTARATAYILILAWSVLGAGILCFITRNSTKPVTAVSLILWIISVWVWPILLLVYWQKK</sequence>
<name>A0A6I3RZ78_9BURK</name>
<evidence type="ECO:0000313" key="1">
    <source>
        <dbReference type="EMBL" id="MTU43461.1"/>
    </source>
</evidence>
<proteinExistence type="predicted"/>
<gene>
    <name evidence="1" type="ORF">GMD42_07460</name>
</gene>
<dbReference type="AlphaFoldDB" id="A0A6I3RZ78"/>
<organism evidence="1 2">
    <name type="scientific">Parasutterella excrementihominis</name>
    <dbReference type="NCBI Taxonomy" id="487175"/>
    <lineage>
        <taxon>Bacteria</taxon>
        <taxon>Pseudomonadati</taxon>
        <taxon>Pseudomonadota</taxon>
        <taxon>Betaproteobacteria</taxon>
        <taxon>Burkholderiales</taxon>
        <taxon>Sutterellaceae</taxon>
        <taxon>Parasutterella</taxon>
    </lineage>
</organism>
<reference evidence="1 2" key="1">
    <citation type="journal article" date="2019" name="Nat. Med.">
        <title>A library of human gut bacterial isolates paired with longitudinal multiomics data enables mechanistic microbiome research.</title>
        <authorList>
            <person name="Poyet M."/>
            <person name="Groussin M."/>
            <person name="Gibbons S.M."/>
            <person name="Avila-Pacheco J."/>
            <person name="Jiang X."/>
            <person name="Kearney S.M."/>
            <person name="Perrotta A.R."/>
            <person name="Berdy B."/>
            <person name="Zhao S."/>
            <person name="Lieberman T.D."/>
            <person name="Swanson P.K."/>
            <person name="Smith M."/>
            <person name="Roesemann S."/>
            <person name="Alexander J.E."/>
            <person name="Rich S.A."/>
            <person name="Livny J."/>
            <person name="Vlamakis H."/>
            <person name="Clish C."/>
            <person name="Bullock K."/>
            <person name="Deik A."/>
            <person name="Scott J."/>
            <person name="Pierce K.A."/>
            <person name="Xavier R.J."/>
            <person name="Alm E.J."/>
        </authorList>
    </citation>
    <scope>NUCLEOTIDE SEQUENCE [LARGE SCALE GENOMIC DNA]</scope>
    <source>
        <strain evidence="1 2">BIOML-A2</strain>
    </source>
</reference>
<evidence type="ECO:0000313" key="2">
    <source>
        <dbReference type="Proteomes" id="UP000462362"/>
    </source>
</evidence>
<dbReference type="GeneID" id="43350030"/>
<dbReference type="EMBL" id="WNCL01000019">
    <property type="protein sequence ID" value="MTU43461.1"/>
    <property type="molecule type" value="Genomic_DNA"/>
</dbReference>
<dbReference type="RefSeq" id="WP_008865163.1">
    <property type="nucleotide sequence ID" value="NZ_CAJUON010000005.1"/>
</dbReference>